<evidence type="ECO:0000313" key="1">
    <source>
        <dbReference type="EMBL" id="PIP23574.1"/>
    </source>
</evidence>
<feature type="non-terminal residue" evidence="1">
    <location>
        <position position="82"/>
    </location>
</feature>
<dbReference type="Proteomes" id="UP000230273">
    <property type="component" value="Unassembled WGS sequence"/>
</dbReference>
<evidence type="ECO:0000313" key="2">
    <source>
        <dbReference type="Proteomes" id="UP000230273"/>
    </source>
</evidence>
<proteinExistence type="predicted"/>
<organism evidence="1 2">
    <name type="scientific">Candidatus Nealsonbacteria bacterium CG23_combo_of_CG06-09_8_20_14_all_38_19</name>
    <dbReference type="NCBI Taxonomy" id="1974721"/>
    <lineage>
        <taxon>Bacteria</taxon>
        <taxon>Candidatus Nealsoniibacteriota</taxon>
    </lineage>
</organism>
<reference evidence="1 2" key="1">
    <citation type="submission" date="2017-09" db="EMBL/GenBank/DDBJ databases">
        <title>Depth-based differentiation of microbial function through sediment-hosted aquifers and enrichment of novel symbionts in the deep terrestrial subsurface.</title>
        <authorList>
            <person name="Probst A.J."/>
            <person name="Ladd B."/>
            <person name="Jarett J.K."/>
            <person name="Geller-Mcgrath D.E."/>
            <person name="Sieber C.M."/>
            <person name="Emerson J.B."/>
            <person name="Anantharaman K."/>
            <person name="Thomas B.C."/>
            <person name="Malmstrom R."/>
            <person name="Stieglmeier M."/>
            <person name="Klingl A."/>
            <person name="Woyke T."/>
            <person name="Ryan C.M."/>
            <person name="Banfield J.F."/>
        </authorList>
    </citation>
    <scope>NUCLEOTIDE SEQUENCE [LARGE SCALE GENOMIC DNA]</scope>
    <source>
        <strain evidence="1">CG23_combo_of_CG06-09_8_20_14_all_38_19</strain>
    </source>
</reference>
<accession>A0A2G9YWF7</accession>
<comment type="caution">
    <text evidence="1">The sequence shown here is derived from an EMBL/GenBank/DDBJ whole genome shotgun (WGS) entry which is preliminary data.</text>
</comment>
<sequence>MEVLTVVPVDEQPVQAPVDQRNTAIRIARTRANGGALTIQMLDSFLKVLKLHQEPFLQGDTRNVFLFQVVGGEVFQFLVRFN</sequence>
<gene>
    <name evidence="1" type="ORF">COX36_02670</name>
</gene>
<name>A0A2G9YWF7_9BACT</name>
<dbReference type="AlphaFoldDB" id="A0A2G9YWF7"/>
<dbReference type="EMBL" id="PCRP01000043">
    <property type="protein sequence ID" value="PIP23574.1"/>
    <property type="molecule type" value="Genomic_DNA"/>
</dbReference>
<protein>
    <submittedName>
        <fullName evidence="1">Uncharacterized protein</fullName>
    </submittedName>
</protein>